<dbReference type="GO" id="GO:0051301">
    <property type="term" value="P:cell division"/>
    <property type="evidence" value="ECO:0007669"/>
    <property type="project" value="UniProtKB-KW"/>
</dbReference>
<dbReference type="PANTHER" id="PTHR22683:SF41">
    <property type="entry name" value="DNA TRANSLOCASE FTSK"/>
    <property type="match status" value="1"/>
</dbReference>
<evidence type="ECO:0000259" key="9">
    <source>
        <dbReference type="PROSITE" id="PS50901"/>
    </source>
</evidence>
<proteinExistence type="inferred from homology"/>
<keyword evidence="6" id="KW-0175">Coiled coil</keyword>
<keyword evidence="10" id="KW-0132">Cell division</keyword>
<keyword evidence="4" id="KW-0238">DNA-binding</keyword>
<feature type="transmembrane region" description="Helical" evidence="8">
    <location>
        <begin position="92"/>
        <end position="111"/>
    </location>
</feature>
<evidence type="ECO:0000256" key="2">
    <source>
        <dbReference type="ARBA" id="ARBA00022741"/>
    </source>
</evidence>
<dbReference type="InterPro" id="IPR002543">
    <property type="entry name" value="FtsK_dom"/>
</dbReference>
<reference evidence="10" key="1">
    <citation type="journal article" date="2013" name="PLoS ONE">
        <title>Metagenomic insights into the carbohydrate-active enzymes carried by the microorganisms adhering to solid digesta in the rumen of cows.</title>
        <authorList>
            <person name="Wang L."/>
            <person name="Hatem A."/>
            <person name="Catalyurek U.V."/>
            <person name="Morrison M."/>
            <person name="Yu Z."/>
        </authorList>
    </citation>
    <scope>NUCLEOTIDE SEQUENCE</scope>
</reference>
<feature type="compositionally biased region" description="Low complexity" evidence="7">
    <location>
        <begin position="416"/>
        <end position="425"/>
    </location>
</feature>
<dbReference type="PROSITE" id="PS50901">
    <property type="entry name" value="FTSK"/>
    <property type="match status" value="1"/>
</dbReference>
<evidence type="ECO:0000313" key="10">
    <source>
        <dbReference type="EMBL" id="AHF24941.1"/>
    </source>
</evidence>
<feature type="coiled-coil region" evidence="6">
    <location>
        <begin position="190"/>
        <end position="217"/>
    </location>
</feature>
<evidence type="ECO:0000256" key="3">
    <source>
        <dbReference type="ARBA" id="ARBA00022840"/>
    </source>
</evidence>
<dbReference type="Pfam" id="PF09397">
    <property type="entry name" value="FtsK_gamma"/>
    <property type="match status" value="1"/>
</dbReference>
<feature type="region of interest" description="Disordered" evidence="7">
    <location>
        <begin position="286"/>
        <end position="455"/>
    </location>
</feature>
<evidence type="ECO:0000256" key="5">
    <source>
        <dbReference type="PROSITE-ProRule" id="PRU00289"/>
    </source>
</evidence>
<dbReference type="Pfam" id="PF17854">
    <property type="entry name" value="FtsK_alpha"/>
    <property type="match status" value="1"/>
</dbReference>
<keyword evidence="8" id="KW-0472">Membrane</keyword>
<feature type="compositionally biased region" description="Basic and acidic residues" evidence="7">
    <location>
        <begin position="336"/>
        <end position="347"/>
    </location>
</feature>
<dbReference type="InterPro" id="IPR036388">
    <property type="entry name" value="WH-like_DNA-bd_sf"/>
</dbReference>
<comment type="similarity">
    <text evidence="1">Belongs to the FtsK/SpoIIIE/SftA family.</text>
</comment>
<dbReference type="GO" id="GO:0005524">
    <property type="term" value="F:ATP binding"/>
    <property type="evidence" value="ECO:0007669"/>
    <property type="project" value="UniProtKB-UniRule"/>
</dbReference>
<organism evidence="10">
    <name type="scientific">uncultured bacterium Contig9</name>
    <dbReference type="NCBI Taxonomy" id="1393627"/>
    <lineage>
        <taxon>Bacteria</taxon>
        <taxon>environmental samples</taxon>
    </lineage>
</organism>
<dbReference type="Gene3D" id="3.30.980.40">
    <property type="match status" value="1"/>
</dbReference>
<evidence type="ECO:0000256" key="7">
    <source>
        <dbReference type="SAM" id="MobiDB-lite"/>
    </source>
</evidence>
<dbReference type="GO" id="GO:0003677">
    <property type="term" value="F:DNA binding"/>
    <property type="evidence" value="ECO:0007669"/>
    <property type="project" value="UniProtKB-KW"/>
</dbReference>
<dbReference type="Gene3D" id="1.10.10.10">
    <property type="entry name" value="Winged helix-like DNA-binding domain superfamily/Winged helix DNA-binding domain"/>
    <property type="match status" value="1"/>
</dbReference>
<keyword evidence="8" id="KW-1133">Transmembrane helix</keyword>
<sequence>MAQKGSNKRKQAPVYSADTMALRYLAGLVLIALGAMIFMAVELAMQGKIFEGLRRICFGLCGMLAYVLPVLPLWAGGLMIWSTQRKPPVKPWIYAVLALIGICAFIMIGAMEHLTKPGDNWGTVIRRTYEDSSARLERAAGGGAAGTILAWPLWKYLGAVLGTVIVFLLTAFSLLMAMNLSPSRIRDLVTGQAGKRREQQQAEREQAEQQQLAWQQQQYMQQAAWQQQQARIIEQQQQQQYMQQAPAPVQQSMPVKPMQPVRSPSAVNDGGVGNWQEETMTGQLAAAGEAHQSRIFSRKKTGQTASSPEKTFRSRIFGFGKKEEYDGLSDGSTLQPKEEAAQSEERKPRRTATGAEIRKPETHWAPRTEEEDVRQPQPAERTRKPAGEERTGYERPAGPEAYRRPEPPAEPENNRPTETPVRPVPVKQPERKPETPARKPAAKDTEERKPAAVPAVPVVQQKIGEAAYRPELKVPPKAETVRSEEDDLWTPTPYNYPPITDLALPRQGVGDTTAEDEMRSRKLEETLASFKVQARVVNVTHGPAISRFEMELAAGTKVNKVAELEKDIAYGMSATSVRIEAPIPGKSLVGVEVPNRKVATVTLREVLQSEKMQNAKSLLTVALGKDIAGTPIVCDLAKMPHMLIAGQTGSGKSVCINAIINSLLYRAGPDEVKLILVDPKVVELQCYNGIPHLLIPVVNDPHKAAAALAWAVAEMMERYDRFAERKVRNLDGYNNAIKPTEKPMSRIVIIIDELADLMMVCKKDVEEYICRLTQLARAAGIHLIVATQRPSVDVITGLIKANIPSRIAFKTASYVDSRTILDRNGAEQLLGWGDMLYAPTGSFAPTRVQGCFLSDDEVNSIVTHVRQANPSTYDPDILEKLDQIASGNGDGGGADIIINSSDMSGGDGGLFEQAVEYAIADGQISTSTLQRRLKIGYARAGRLTDEMEERGIVAAKDGSKPRKCLITREEWEEMKKTSEG</sequence>
<keyword evidence="8" id="KW-0812">Transmembrane</keyword>
<feature type="compositionally biased region" description="Basic and acidic residues" evidence="7">
    <location>
        <begin position="380"/>
        <end position="393"/>
    </location>
</feature>
<feature type="compositionally biased region" description="Basic and acidic residues" evidence="7">
    <location>
        <begin position="401"/>
        <end position="415"/>
    </location>
</feature>
<dbReference type="InterPro" id="IPR003593">
    <property type="entry name" value="AAA+_ATPase"/>
</dbReference>
<dbReference type="InterPro" id="IPR027417">
    <property type="entry name" value="P-loop_NTPase"/>
</dbReference>
<feature type="transmembrane region" description="Helical" evidence="8">
    <location>
        <begin position="53"/>
        <end position="80"/>
    </location>
</feature>
<dbReference type="SMART" id="SM00382">
    <property type="entry name" value="AAA"/>
    <property type="match status" value="1"/>
</dbReference>
<feature type="compositionally biased region" description="Basic and acidic residues" evidence="7">
    <location>
        <begin position="356"/>
        <end position="368"/>
    </location>
</feature>
<feature type="binding site" evidence="5">
    <location>
        <begin position="646"/>
        <end position="653"/>
    </location>
    <ligand>
        <name>ATP</name>
        <dbReference type="ChEBI" id="CHEBI:30616"/>
    </ligand>
</feature>
<evidence type="ECO:0000256" key="8">
    <source>
        <dbReference type="SAM" id="Phobius"/>
    </source>
</evidence>
<keyword evidence="2 5" id="KW-0547">Nucleotide-binding</keyword>
<dbReference type="PANTHER" id="PTHR22683">
    <property type="entry name" value="SPORULATION PROTEIN RELATED"/>
    <property type="match status" value="1"/>
</dbReference>
<feature type="transmembrane region" description="Helical" evidence="8">
    <location>
        <begin position="156"/>
        <end position="177"/>
    </location>
</feature>
<dbReference type="Gene3D" id="3.40.50.300">
    <property type="entry name" value="P-loop containing nucleotide triphosphate hydrolases"/>
    <property type="match status" value="1"/>
</dbReference>
<dbReference type="EMBL" id="KC246811">
    <property type="protein sequence ID" value="AHF24941.1"/>
    <property type="molecule type" value="Genomic_DNA"/>
</dbReference>
<feature type="compositionally biased region" description="Basic and acidic residues" evidence="7">
    <location>
        <begin position="428"/>
        <end position="450"/>
    </location>
</feature>
<feature type="domain" description="FtsK" evidence="9">
    <location>
        <begin position="629"/>
        <end position="818"/>
    </location>
</feature>
<keyword evidence="3 5" id="KW-0067">ATP-binding</keyword>
<name>W0FJ95_9BACT</name>
<dbReference type="InterPro" id="IPR036390">
    <property type="entry name" value="WH_DNA-bd_sf"/>
</dbReference>
<dbReference type="SUPFAM" id="SSF46785">
    <property type="entry name" value="Winged helix' DNA-binding domain"/>
    <property type="match status" value="1"/>
</dbReference>
<feature type="transmembrane region" description="Helical" evidence="8">
    <location>
        <begin position="21"/>
        <end position="41"/>
    </location>
</feature>
<dbReference type="InterPro" id="IPR041027">
    <property type="entry name" value="FtsK_alpha"/>
</dbReference>
<dbReference type="AlphaFoldDB" id="W0FJ95"/>
<dbReference type="Pfam" id="PF01580">
    <property type="entry name" value="FtsK_SpoIIIE"/>
    <property type="match status" value="1"/>
</dbReference>
<dbReference type="InterPro" id="IPR050206">
    <property type="entry name" value="FtsK/SpoIIIE/SftA"/>
</dbReference>
<protein>
    <submittedName>
        <fullName evidence="10">Cell division protein FtsK/SpoIIIE</fullName>
    </submittedName>
</protein>
<dbReference type="InterPro" id="IPR018541">
    <property type="entry name" value="Ftsk_gamma"/>
</dbReference>
<accession>W0FJ95</accession>
<evidence type="ECO:0000256" key="1">
    <source>
        <dbReference type="ARBA" id="ARBA00006474"/>
    </source>
</evidence>
<dbReference type="SMART" id="SM00843">
    <property type="entry name" value="Ftsk_gamma"/>
    <property type="match status" value="1"/>
</dbReference>
<feature type="region of interest" description="Disordered" evidence="7">
    <location>
        <begin position="477"/>
        <end position="506"/>
    </location>
</feature>
<dbReference type="SUPFAM" id="SSF52540">
    <property type="entry name" value="P-loop containing nucleoside triphosphate hydrolases"/>
    <property type="match status" value="1"/>
</dbReference>
<evidence type="ECO:0000256" key="6">
    <source>
        <dbReference type="SAM" id="Coils"/>
    </source>
</evidence>
<keyword evidence="10" id="KW-0131">Cell cycle</keyword>
<evidence type="ECO:0000256" key="4">
    <source>
        <dbReference type="ARBA" id="ARBA00023125"/>
    </source>
</evidence>